<protein>
    <submittedName>
        <fullName evidence="2">Uncharacterized protein</fullName>
    </submittedName>
</protein>
<dbReference type="OrthoDB" id="72772at2759"/>
<name>A0A4P9ZDT3_9ASCO</name>
<sequence length="408" mass="46215">MYVGLHKLVCLNTFTHIFDSNQLTLNSLVLGFHGTYFAPLDDIKDPKLTKECSPFARYARRKTNTTRDSYSFDDIRGIGRLLNGINDFKAAKLSLSDQIDSAADSMVDTPLSEKLVTLKISIHMLHKVLAKQRSAYDELMSSVLAKERQVKTLESALEEQVQPYLELITERIDIVKSEVAPLYEALEFSVYPDMIETLRTVFLVVRDVFPIELTDSGKGYSIAGIEVPTSAQEILYACYNTQTDVGTIRETTIEKVNAGLSIVIQLILHISSIMDLKLKYSIVQKESSFFLVEFCSQKSQKGQANISGKYEVTVANYPLFYDPQDTEKVAKTAGPVKSYELKNHRFERALFLLKRNLIALSSDIMSLYSKYLYGKTERIKLPSHIPNDCADNFVWTLNYMLLFITAPL</sequence>
<reference evidence="3" key="1">
    <citation type="journal article" date="2018" name="Nat. Microbiol.">
        <title>Leveraging single-cell genomics to expand the fungal tree of life.</title>
        <authorList>
            <person name="Ahrendt S.R."/>
            <person name="Quandt C.A."/>
            <person name="Ciobanu D."/>
            <person name="Clum A."/>
            <person name="Salamov A."/>
            <person name="Andreopoulos B."/>
            <person name="Cheng J.F."/>
            <person name="Woyke T."/>
            <person name="Pelin A."/>
            <person name="Henrissat B."/>
            <person name="Reynolds N.K."/>
            <person name="Benny G.L."/>
            <person name="Smith M.E."/>
            <person name="James T.Y."/>
            <person name="Grigoriev I.V."/>
        </authorList>
    </citation>
    <scope>NUCLEOTIDE SEQUENCE [LARGE SCALE GENOMIC DNA]</scope>
    <source>
        <strain evidence="3">Baker2002</strain>
    </source>
</reference>
<dbReference type="Proteomes" id="UP000268321">
    <property type="component" value="Unassembled WGS sequence"/>
</dbReference>
<dbReference type="GO" id="GO:0000149">
    <property type="term" value="F:SNARE binding"/>
    <property type="evidence" value="ECO:0007669"/>
    <property type="project" value="TreeGrafter"/>
</dbReference>
<evidence type="ECO:0000313" key="2">
    <source>
        <dbReference type="EMBL" id="RKP30552.1"/>
    </source>
</evidence>
<dbReference type="AlphaFoldDB" id="A0A4P9ZDT3"/>
<proteinExistence type="predicted"/>
<dbReference type="EMBL" id="ML004456">
    <property type="protein sequence ID" value="RKP30552.1"/>
    <property type="molecule type" value="Genomic_DNA"/>
</dbReference>
<keyword evidence="3" id="KW-1185">Reference proteome</keyword>
<keyword evidence="1" id="KW-0175">Coiled coil</keyword>
<evidence type="ECO:0000313" key="3">
    <source>
        <dbReference type="Proteomes" id="UP000268321"/>
    </source>
</evidence>
<organism evidence="2 3">
    <name type="scientific">Metschnikowia bicuspidata</name>
    <dbReference type="NCBI Taxonomy" id="27322"/>
    <lineage>
        <taxon>Eukaryota</taxon>
        <taxon>Fungi</taxon>
        <taxon>Dikarya</taxon>
        <taxon>Ascomycota</taxon>
        <taxon>Saccharomycotina</taxon>
        <taxon>Pichiomycetes</taxon>
        <taxon>Metschnikowiaceae</taxon>
        <taxon>Metschnikowia</taxon>
    </lineage>
</organism>
<accession>A0A4P9ZDT3</accession>
<dbReference type="PANTHER" id="PTHR15157">
    <property type="entry name" value="UV RADIATION RESISTANCE-ASSOCIATED GENE PROTEIN"/>
    <property type="match status" value="1"/>
</dbReference>
<dbReference type="PANTHER" id="PTHR15157:SF5">
    <property type="entry name" value="UV RADIATION RESISTANCE-ASSOCIATED GENE PROTEIN"/>
    <property type="match status" value="1"/>
</dbReference>
<dbReference type="GO" id="GO:0035493">
    <property type="term" value="P:SNARE complex assembly"/>
    <property type="evidence" value="ECO:0007669"/>
    <property type="project" value="TreeGrafter"/>
</dbReference>
<evidence type="ECO:0000256" key="1">
    <source>
        <dbReference type="ARBA" id="ARBA00023054"/>
    </source>
</evidence>
<dbReference type="GO" id="GO:0005768">
    <property type="term" value="C:endosome"/>
    <property type="evidence" value="ECO:0007669"/>
    <property type="project" value="TreeGrafter"/>
</dbReference>
<gene>
    <name evidence="2" type="ORF">METBISCDRAFT_23196</name>
</gene>
<dbReference type="GO" id="GO:0000323">
    <property type="term" value="C:lytic vacuole"/>
    <property type="evidence" value="ECO:0007669"/>
    <property type="project" value="TreeGrafter"/>
</dbReference>